<accession>A0AAD6TZI7</accession>
<keyword evidence="3" id="KW-1185">Reference proteome</keyword>
<name>A0AAD6TZI7_9AGAR</name>
<feature type="region of interest" description="Disordered" evidence="1">
    <location>
        <begin position="1"/>
        <end position="33"/>
    </location>
</feature>
<proteinExistence type="predicted"/>
<feature type="compositionally biased region" description="Basic and acidic residues" evidence="1">
    <location>
        <begin position="197"/>
        <end position="209"/>
    </location>
</feature>
<evidence type="ECO:0000313" key="3">
    <source>
        <dbReference type="Proteomes" id="UP001222325"/>
    </source>
</evidence>
<dbReference type="Proteomes" id="UP001222325">
    <property type="component" value="Unassembled WGS sequence"/>
</dbReference>
<gene>
    <name evidence="2" type="ORF">B0H15DRAFT_932025</name>
</gene>
<reference evidence="2" key="1">
    <citation type="submission" date="2023-03" db="EMBL/GenBank/DDBJ databases">
        <title>Massive genome expansion in bonnet fungi (Mycena s.s.) driven by repeated elements and novel gene families across ecological guilds.</title>
        <authorList>
            <consortium name="Lawrence Berkeley National Laboratory"/>
            <person name="Harder C.B."/>
            <person name="Miyauchi S."/>
            <person name="Viragh M."/>
            <person name="Kuo A."/>
            <person name="Thoen E."/>
            <person name="Andreopoulos B."/>
            <person name="Lu D."/>
            <person name="Skrede I."/>
            <person name="Drula E."/>
            <person name="Henrissat B."/>
            <person name="Morin E."/>
            <person name="Kohler A."/>
            <person name="Barry K."/>
            <person name="LaButti K."/>
            <person name="Morin E."/>
            <person name="Salamov A."/>
            <person name="Lipzen A."/>
            <person name="Mereny Z."/>
            <person name="Hegedus B."/>
            <person name="Baldrian P."/>
            <person name="Stursova M."/>
            <person name="Weitz H."/>
            <person name="Taylor A."/>
            <person name="Grigoriev I.V."/>
            <person name="Nagy L.G."/>
            <person name="Martin F."/>
            <person name="Kauserud H."/>
        </authorList>
    </citation>
    <scope>NUCLEOTIDE SEQUENCE</scope>
    <source>
        <strain evidence="2">CBHHK173m</strain>
    </source>
</reference>
<feature type="region of interest" description="Disordered" evidence="1">
    <location>
        <begin position="189"/>
        <end position="224"/>
    </location>
</feature>
<organism evidence="2 3">
    <name type="scientific">Mycena belliarum</name>
    <dbReference type="NCBI Taxonomy" id="1033014"/>
    <lineage>
        <taxon>Eukaryota</taxon>
        <taxon>Fungi</taxon>
        <taxon>Dikarya</taxon>
        <taxon>Basidiomycota</taxon>
        <taxon>Agaricomycotina</taxon>
        <taxon>Agaricomycetes</taxon>
        <taxon>Agaricomycetidae</taxon>
        <taxon>Agaricales</taxon>
        <taxon>Marasmiineae</taxon>
        <taxon>Mycenaceae</taxon>
        <taxon>Mycena</taxon>
    </lineage>
</organism>
<evidence type="ECO:0000256" key="1">
    <source>
        <dbReference type="SAM" id="MobiDB-lite"/>
    </source>
</evidence>
<evidence type="ECO:0000313" key="2">
    <source>
        <dbReference type="EMBL" id="KAJ7084588.1"/>
    </source>
</evidence>
<dbReference type="AlphaFoldDB" id="A0AAD6TZI7"/>
<protein>
    <submittedName>
        <fullName evidence="2">Uncharacterized protein</fullName>
    </submittedName>
</protein>
<comment type="caution">
    <text evidence="2">The sequence shown here is derived from an EMBL/GenBank/DDBJ whole genome shotgun (WGS) entry which is preliminary data.</text>
</comment>
<feature type="compositionally biased region" description="Polar residues" evidence="1">
    <location>
        <begin position="1"/>
        <end position="18"/>
    </location>
</feature>
<feature type="region of interest" description="Disordered" evidence="1">
    <location>
        <begin position="96"/>
        <end position="121"/>
    </location>
</feature>
<dbReference type="EMBL" id="JARJCN010000037">
    <property type="protein sequence ID" value="KAJ7084588.1"/>
    <property type="molecule type" value="Genomic_DNA"/>
</dbReference>
<sequence length="334" mass="36314">MSSVRSSNAARSPLSDSARTPVEEAFAGPRSFGQLRSEGVRAFQRLKFQNFNVQRSTVEAFEARDHLVEATSPPTTHETVEKLIPGPGARALVRPRSGWKETQSNGKKACSGHANSKAVRPPRRVRTMYAPPPMGRCSLSSTLQRSTSNPESSVFTSPRAALYTYHRQPEPIAHRGPSASSLVRRSFVSPTRHGTTTRHDDTTRHDTGWIRDAPPPPGARRVLPVPDSSAGLAVRDSGRSGCSLTDACCRDPRDGLRRVERYHADWPGVSILGGGEAREARGSTDMESARARGDHLSFVWSSALSAKQSIAPPAGVCLRHPGAKPRGLEDAHWH</sequence>